<sequence length="71" mass="8460">MIFQILPKFFVKVNPELHSQFALYTRSHMIGQQSLAPMTLTMVVRSMTRRQRFNTYWDRMIESTPLIVINV</sequence>
<keyword evidence="2" id="KW-1185">Reference proteome</keyword>
<gene>
    <name evidence="1" type="ORF">MA16_Dca009672</name>
</gene>
<reference evidence="1 2" key="1">
    <citation type="journal article" date="2016" name="Sci. Rep.">
        <title>The Dendrobium catenatum Lindl. genome sequence provides insights into polysaccharide synthase, floral development and adaptive evolution.</title>
        <authorList>
            <person name="Zhang G.Q."/>
            <person name="Xu Q."/>
            <person name="Bian C."/>
            <person name="Tsai W.C."/>
            <person name="Yeh C.M."/>
            <person name="Liu K.W."/>
            <person name="Yoshida K."/>
            <person name="Zhang L.S."/>
            <person name="Chang S.B."/>
            <person name="Chen F."/>
            <person name="Shi Y."/>
            <person name="Su Y.Y."/>
            <person name="Zhang Y.Q."/>
            <person name="Chen L.J."/>
            <person name="Yin Y."/>
            <person name="Lin M."/>
            <person name="Huang H."/>
            <person name="Deng H."/>
            <person name="Wang Z.W."/>
            <person name="Zhu S.L."/>
            <person name="Zhao X."/>
            <person name="Deng C."/>
            <person name="Niu S.C."/>
            <person name="Huang J."/>
            <person name="Wang M."/>
            <person name="Liu G.H."/>
            <person name="Yang H.J."/>
            <person name="Xiao X.J."/>
            <person name="Hsiao Y.Y."/>
            <person name="Wu W.L."/>
            <person name="Chen Y.Y."/>
            <person name="Mitsuda N."/>
            <person name="Ohme-Takagi M."/>
            <person name="Luo Y.B."/>
            <person name="Van de Peer Y."/>
            <person name="Liu Z.J."/>
        </authorList>
    </citation>
    <scope>NUCLEOTIDE SEQUENCE [LARGE SCALE GENOMIC DNA]</scope>
    <source>
        <tissue evidence="1">The whole plant</tissue>
    </source>
</reference>
<name>A0A2I0VSP9_9ASPA</name>
<dbReference type="Proteomes" id="UP000233837">
    <property type="component" value="Unassembled WGS sequence"/>
</dbReference>
<protein>
    <submittedName>
        <fullName evidence="1">Uncharacterized protein</fullName>
    </submittedName>
</protein>
<accession>A0A2I0VSP9</accession>
<proteinExistence type="predicted"/>
<dbReference type="EMBL" id="KZ503270">
    <property type="protein sequence ID" value="PKU66429.1"/>
    <property type="molecule type" value="Genomic_DNA"/>
</dbReference>
<evidence type="ECO:0000313" key="2">
    <source>
        <dbReference type="Proteomes" id="UP000233837"/>
    </source>
</evidence>
<dbReference type="AlphaFoldDB" id="A0A2I0VSP9"/>
<organism evidence="1 2">
    <name type="scientific">Dendrobium catenatum</name>
    <dbReference type="NCBI Taxonomy" id="906689"/>
    <lineage>
        <taxon>Eukaryota</taxon>
        <taxon>Viridiplantae</taxon>
        <taxon>Streptophyta</taxon>
        <taxon>Embryophyta</taxon>
        <taxon>Tracheophyta</taxon>
        <taxon>Spermatophyta</taxon>
        <taxon>Magnoliopsida</taxon>
        <taxon>Liliopsida</taxon>
        <taxon>Asparagales</taxon>
        <taxon>Orchidaceae</taxon>
        <taxon>Epidendroideae</taxon>
        <taxon>Malaxideae</taxon>
        <taxon>Dendrobiinae</taxon>
        <taxon>Dendrobium</taxon>
    </lineage>
</organism>
<reference evidence="1 2" key="2">
    <citation type="journal article" date="2017" name="Nature">
        <title>The Apostasia genome and the evolution of orchids.</title>
        <authorList>
            <person name="Zhang G.Q."/>
            <person name="Liu K.W."/>
            <person name="Li Z."/>
            <person name="Lohaus R."/>
            <person name="Hsiao Y.Y."/>
            <person name="Niu S.C."/>
            <person name="Wang J.Y."/>
            <person name="Lin Y.C."/>
            <person name="Xu Q."/>
            <person name="Chen L.J."/>
            <person name="Yoshida K."/>
            <person name="Fujiwara S."/>
            <person name="Wang Z.W."/>
            <person name="Zhang Y.Q."/>
            <person name="Mitsuda N."/>
            <person name="Wang M."/>
            <person name="Liu G.H."/>
            <person name="Pecoraro L."/>
            <person name="Huang H.X."/>
            <person name="Xiao X.J."/>
            <person name="Lin M."/>
            <person name="Wu X.Y."/>
            <person name="Wu W.L."/>
            <person name="Chen Y.Y."/>
            <person name="Chang S.B."/>
            <person name="Sakamoto S."/>
            <person name="Ohme-Takagi M."/>
            <person name="Yagi M."/>
            <person name="Zeng S.J."/>
            <person name="Shen C.Y."/>
            <person name="Yeh C.M."/>
            <person name="Luo Y.B."/>
            <person name="Tsai W.C."/>
            <person name="Van de Peer Y."/>
            <person name="Liu Z.J."/>
        </authorList>
    </citation>
    <scope>NUCLEOTIDE SEQUENCE [LARGE SCALE GENOMIC DNA]</scope>
    <source>
        <tissue evidence="1">The whole plant</tissue>
    </source>
</reference>
<evidence type="ECO:0000313" key="1">
    <source>
        <dbReference type="EMBL" id="PKU66429.1"/>
    </source>
</evidence>